<dbReference type="OrthoDB" id="5329963at2"/>
<keyword evidence="2" id="KW-0489">Methyltransferase</keyword>
<dbReference type="Pfam" id="PF05050">
    <property type="entry name" value="Methyltransf_21"/>
    <property type="match status" value="1"/>
</dbReference>
<proteinExistence type="predicted"/>
<dbReference type="SUPFAM" id="SSF53335">
    <property type="entry name" value="S-adenosyl-L-methionine-dependent methyltransferases"/>
    <property type="match status" value="1"/>
</dbReference>
<keyword evidence="3" id="KW-1185">Reference proteome</keyword>
<evidence type="ECO:0000313" key="3">
    <source>
        <dbReference type="Proteomes" id="UP000251800"/>
    </source>
</evidence>
<dbReference type="PANTHER" id="PTHR36973">
    <property type="entry name" value="SLL1456 PROTEIN-RELATED"/>
    <property type="match status" value="1"/>
</dbReference>
<evidence type="ECO:0000313" key="2">
    <source>
        <dbReference type="EMBL" id="PWN54592.1"/>
    </source>
</evidence>
<accession>A0A383XPN8</accession>
<dbReference type="PANTHER" id="PTHR36973:SF4">
    <property type="entry name" value="NODULATION PROTEIN"/>
    <property type="match status" value="1"/>
</dbReference>
<feature type="domain" description="Methyltransferase FkbM" evidence="1">
    <location>
        <begin position="57"/>
        <end position="224"/>
    </location>
</feature>
<dbReference type="AlphaFoldDB" id="A0A383XPN8"/>
<dbReference type="Proteomes" id="UP000251800">
    <property type="component" value="Unassembled WGS sequence"/>
</dbReference>
<dbReference type="InterPro" id="IPR029063">
    <property type="entry name" value="SAM-dependent_MTases_sf"/>
</dbReference>
<reference evidence="2 3" key="1">
    <citation type="submission" date="2018-05" db="EMBL/GenBank/DDBJ databases">
        <title>Abyssibacter profundi OUC007T gen. nov., sp. nov, a marine bacterium isolated from seawater of the Mariana Trench.</title>
        <authorList>
            <person name="Zhou S."/>
        </authorList>
    </citation>
    <scope>NUCLEOTIDE SEQUENCE [LARGE SCALE GENOMIC DNA]</scope>
    <source>
        <strain evidence="2 3">OUC007</strain>
    </source>
</reference>
<dbReference type="GO" id="GO:0008171">
    <property type="term" value="F:O-methyltransferase activity"/>
    <property type="evidence" value="ECO:0007669"/>
    <property type="project" value="TreeGrafter"/>
</dbReference>
<evidence type="ECO:0000259" key="1">
    <source>
        <dbReference type="Pfam" id="PF05050"/>
    </source>
</evidence>
<name>A0A383XPN8_9GAMM</name>
<organism evidence="2 3">
    <name type="scientific">Abyssibacter profundi</name>
    <dbReference type="NCBI Taxonomy" id="2182787"/>
    <lineage>
        <taxon>Bacteria</taxon>
        <taxon>Pseudomonadati</taxon>
        <taxon>Pseudomonadota</taxon>
        <taxon>Gammaproteobacteria</taxon>
        <taxon>Chromatiales</taxon>
        <taxon>Oceanococcaceae</taxon>
        <taxon>Abyssibacter</taxon>
    </lineage>
</organism>
<dbReference type="InterPro" id="IPR006342">
    <property type="entry name" value="FkbM_mtfrase"/>
</dbReference>
<dbReference type="InterPro" id="IPR053188">
    <property type="entry name" value="FkbM_Methyltransferase"/>
</dbReference>
<comment type="caution">
    <text evidence="2">The sequence shown here is derived from an EMBL/GenBank/DDBJ whole genome shotgun (WGS) entry which is preliminary data.</text>
</comment>
<dbReference type="Gene3D" id="3.40.50.150">
    <property type="entry name" value="Vaccinia Virus protein VP39"/>
    <property type="match status" value="1"/>
</dbReference>
<gene>
    <name evidence="2" type="ORF">DEH80_16665</name>
</gene>
<keyword evidence="2" id="KW-0808">Transferase</keyword>
<dbReference type="RefSeq" id="WP_109721659.1">
    <property type="nucleotide sequence ID" value="NZ_QEQK01000022.1"/>
</dbReference>
<dbReference type="GO" id="GO:0032259">
    <property type="term" value="P:methylation"/>
    <property type="evidence" value="ECO:0007669"/>
    <property type="project" value="UniProtKB-KW"/>
</dbReference>
<dbReference type="NCBIfam" id="TIGR01444">
    <property type="entry name" value="fkbM_fam"/>
    <property type="match status" value="1"/>
</dbReference>
<protein>
    <submittedName>
        <fullName evidence="2">FkbM family methyltransferase</fullName>
    </submittedName>
</protein>
<dbReference type="EMBL" id="QEQK01000022">
    <property type="protein sequence ID" value="PWN54592.1"/>
    <property type="molecule type" value="Genomic_DNA"/>
</dbReference>
<sequence length="250" mass="26975">MGYPASAVIGFANRFRKLAHVLAVPQWRSALLQAGTAASTEHVAILGAMSNCRFVVDIGANRGQFALAARHCMPSAEIVSFEPLPGPAEKFKSVFGNDPKVRLVESAVGPERQNAEIHISGRDDSSSLLPIGETQSTLFPGTEAVGTSTISVVRLCDAVSIDEINSPALLKLDVQGFELQALEGCESLLERFEWIYAECSFVELYTGQAMAGEIIAWLSERGFEISGVHNLTQGSNNCAVQADFVFRKVR</sequence>